<dbReference type="EnsemblMetazoa" id="ISCW002711-RA">
    <property type="protein sequence ID" value="ISCW002711-PA"/>
    <property type="gene ID" value="ISCW002711"/>
</dbReference>
<name>B7P8K7_IXOSC</name>
<keyword evidence="3" id="KW-1185">Reference proteome</keyword>
<dbReference type="InParanoid" id="B7P8K7"/>
<gene>
    <name evidence="1" type="ORF">IscW_ISCW002711</name>
</gene>
<dbReference type="PaxDb" id="6945-B7P8K7"/>
<accession>B7P8K7</accession>
<dbReference type="AlphaFoldDB" id="B7P8K7"/>
<evidence type="ECO:0000313" key="2">
    <source>
        <dbReference type="EnsemblMetazoa" id="ISCW002711-PA"/>
    </source>
</evidence>
<sequence>MLSPSLPIVLEKEACFLSQNISAIQYHANKKPKPARQAASICQRSVACLCPITRPDTEAKVWHPSSQTNLEVSKAHLRLPPQEKTSVNFRSFFQKSNRSRPWTTSATYKAVSNSLEFVHSWLL</sequence>
<dbReference type="EMBL" id="ABJB010214712">
    <property type="status" value="NOT_ANNOTATED_CDS"/>
    <property type="molecule type" value="Genomic_DNA"/>
</dbReference>
<reference evidence="2" key="2">
    <citation type="submission" date="2020-05" db="UniProtKB">
        <authorList>
            <consortium name="EnsemblMetazoa"/>
        </authorList>
    </citation>
    <scope>IDENTIFICATION</scope>
    <source>
        <strain evidence="2">wikel</strain>
    </source>
</reference>
<reference evidence="1 3" key="1">
    <citation type="submission" date="2008-03" db="EMBL/GenBank/DDBJ databases">
        <title>Annotation of Ixodes scapularis.</title>
        <authorList>
            <consortium name="Ixodes scapularis Genome Project Consortium"/>
            <person name="Caler E."/>
            <person name="Hannick L.I."/>
            <person name="Bidwell S."/>
            <person name="Joardar V."/>
            <person name="Thiagarajan M."/>
            <person name="Amedeo P."/>
            <person name="Galinsky K.J."/>
            <person name="Schobel S."/>
            <person name="Inman J."/>
            <person name="Hostetler J."/>
            <person name="Miller J."/>
            <person name="Hammond M."/>
            <person name="Megy K."/>
            <person name="Lawson D."/>
            <person name="Kodira C."/>
            <person name="Sutton G."/>
            <person name="Meyer J."/>
            <person name="Hill C.A."/>
            <person name="Birren B."/>
            <person name="Nene V."/>
            <person name="Collins F."/>
            <person name="Alarcon-Chaidez F."/>
            <person name="Wikel S."/>
            <person name="Strausberg R."/>
        </authorList>
    </citation>
    <scope>NUCLEOTIDE SEQUENCE [LARGE SCALE GENOMIC DNA]</scope>
    <source>
        <strain evidence="3">Wikel</strain>
        <strain evidence="1">Wikel colony</strain>
    </source>
</reference>
<evidence type="ECO:0000313" key="1">
    <source>
        <dbReference type="EMBL" id="EEC02929.1"/>
    </source>
</evidence>
<dbReference type="VEuPathDB" id="VectorBase:ISCW002711"/>
<evidence type="ECO:0000313" key="3">
    <source>
        <dbReference type="Proteomes" id="UP000001555"/>
    </source>
</evidence>
<dbReference type="EMBL" id="DS658362">
    <property type="protein sequence ID" value="EEC02929.1"/>
    <property type="molecule type" value="Genomic_DNA"/>
</dbReference>
<organism>
    <name type="scientific">Ixodes scapularis</name>
    <name type="common">Black-legged tick</name>
    <name type="synonym">Deer tick</name>
    <dbReference type="NCBI Taxonomy" id="6945"/>
    <lineage>
        <taxon>Eukaryota</taxon>
        <taxon>Metazoa</taxon>
        <taxon>Ecdysozoa</taxon>
        <taxon>Arthropoda</taxon>
        <taxon>Chelicerata</taxon>
        <taxon>Arachnida</taxon>
        <taxon>Acari</taxon>
        <taxon>Parasitiformes</taxon>
        <taxon>Ixodida</taxon>
        <taxon>Ixodoidea</taxon>
        <taxon>Ixodidae</taxon>
        <taxon>Ixodinae</taxon>
        <taxon>Ixodes</taxon>
    </lineage>
</organism>
<proteinExistence type="predicted"/>
<dbReference type="HOGENOM" id="CLU_2017728_0_0_1"/>
<dbReference type="Proteomes" id="UP000001555">
    <property type="component" value="Unassembled WGS sequence"/>
</dbReference>
<dbReference type="VEuPathDB" id="VectorBase:ISCI002711"/>
<protein>
    <submittedName>
        <fullName evidence="1 2">Uncharacterized protein</fullName>
    </submittedName>
</protein>